<dbReference type="CDD" id="cd07989">
    <property type="entry name" value="LPLAT_AGPAT-like"/>
    <property type="match status" value="1"/>
</dbReference>
<comment type="caution">
    <text evidence="5">The sequence shown here is derived from an EMBL/GenBank/DDBJ whole genome shotgun (WGS) entry which is preliminary data.</text>
</comment>
<accession>A0ABP8K6Z7</accession>
<feature type="domain" description="Phospholipid/glycerol acyltransferase" evidence="4">
    <location>
        <begin position="44"/>
        <end position="162"/>
    </location>
</feature>
<keyword evidence="1" id="KW-0808">Transferase</keyword>
<sequence>MTTPTDHSRPLAYRFAVAVLRPLFMLFTRRRWSGAENLPPEGGFVVVTNHYSHLDALVFAHYFVDHGYSPRFLGKVEVFDVPVVGWIVRQADQIPVFRESERASDALRSAVAAVRAGKTVAIYPEGSITRDPGLWPMRGKTGAARVALETGCPVVPVASWGAHEIVPPYGGRLRLLPRKTVTLQAGPPVPLDDLRGRPISAEVLRTATDRIMAALTHELESIRGERAPATRFDPRRHHVTPIGKPRPLEEAS</sequence>
<dbReference type="EMBL" id="BAABGM010000007">
    <property type="protein sequence ID" value="GAA4401031.1"/>
    <property type="molecule type" value="Genomic_DNA"/>
</dbReference>
<dbReference type="SMART" id="SM00563">
    <property type="entry name" value="PlsC"/>
    <property type="match status" value="1"/>
</dbReference>
<gene>
    <name evidence="5" type="ORF">GCM10023168_10240</name>
</gene>
<reference evidence="6" key="1">
    <citation type="journal article" date="2019" name="Int. J. Syst. Evol. Microbiol.">
        <title>The Global Catalogue of Microorganisms (GCM) 10K type strain sequencing project: providing services to taxonomists for standard genome sequencing and annotation.</title>
        <authorList>
            <consortium name="The Broad Institute Genomics Platform"/>
            <consortium name="The Broad Institute Genome Sequencing Center for Infectious Disease"/>
            <person name="Wu L."/>
            <person name="Ma J."/>
        </authorList>
    </citation>
    <scope>NUCLEOTIDE SEQUENCE [LARGE SCALE GENOMIC DNA]</scope>
    <source>
        <strain evidence="6">JCM 17809</strain>
    </source>
</reference>
<evidence type="ECO:0000313" key="6">
    <source>
        <dbReference type="Proteomes" id="UP001500945"/>
    </source>
</evidence>
<dbReference type="SUPFAM" id="SSF69593">
    <property type="entry name" value="Glycerol-3-phosphate (1)-acyltransferase"/>
    <property type="match status" value="1"/>
</dbReference>
<evidence type="ECO:0000259" key="4">
    <source>
        <dbReference type="SMART" id="SM00563"/>
    </source>
</evidence>
<protein>
    <submittedName>
        <fullName evidence="5">Lysophospholipid acyltransferase family protein</fullName>
    </submittedName>
</protein>
<name>A0ABP8K6Z7_9MICO</name>
<evidence type="ECO:0000256" key="1">
    <source>
        <dbReference type="ARBA" id="ARBA00022679"/>
    </source>
</evidence>
<evidence type="ECO:0000313" key="5">
    <source>
        <dbReference type="EMBL" id="GAA4401031.1"/>
    </source>
</evidence>
<dbReference type="InterPro" id="IPR002123">
    <property type="entry name" value="Plipid/glycerol_acylTrfase"/>
</dbReference>
<feature type="region of interest" description="Disordered" evidence="3">
    <location>
        <begin position="225"/>
        <end position="252"/>
    </location>
</feature>
<evidence type="ECO:0000256" key="3">
    <source>
        <dbReference type="SAM" id="MobiDB-lite"/>
    </source>
</evidence>
<dbReference type="RefSeq" id="WP_345203060.1">
    <property type="nucleotide sequence ID" value="NZ_BAABGM010000007.1"/>
</dbReference>
<organism evidence="5 6">
    <name type="scientific">Fodinibacter luteus</name>
    <dbReference type="NCBI Taxonomy" id="552064"/>
    <lineage>
        <taxon>Bacteria</taxon>
        <taxon>Bacillati</taxon>
        <taxon>Actinomycetota</taxon>
        <taxon>Actinomycetes</taxon>
        <taxon>Micrococcales</taxon>
        <taxon>Intrasporangiaceae</taxon>
        <taxon>Fodinibacter (ex Wang et al. 2009)</taxon>
    </lineage>
</organism>
<proteinExistence type="predicted"/>
<dbReference type="PANTHER" id="PTHR10434">
    <property type="entry name" value="1-ACYL-SN-GLYCEROL-3-PHOSPHATE ACYLTRANSFERASE"/>
    <property type="match status" value="1"/>
</dbReference>
<dbReference type="Pfam" id="PF01553">
    <property type="entry name" value="Acyltransferase"/>
    <property type="match status" value="1"/>
</dbReference>
<keyword evidence="6" id="KW-1185">Reference proteome</keyword>
<dbReference type="GO" id="GO:0016746">
    <property type="term" value="F:acyltransferase activity"/>
    <property type="evidence" value="ECO:0007669"/>
    <property type="project" value="UniProtKB-KW"/>
</dbReference>
<evidence type="ECO:0000256" key="2">
    <source>
        <dbReference type="ARBA" id="ARBA00023315"/>
    </source>
</evidence>
<dbReference type="PANTHER" id="PTHR10434:SF55">
    <property type="entry name" value="POSSIBLE ACYLTRANSFERASE"/>
    <property type="match status" value="1"/>
</dbReference>
<dbReference type="Proteomes" id="UP001500945">
    <property type="component" value="Unassembled WGS sequence"/>
</dbReference>
<keyword evidence="2 5" id="KW-0012">Acyltransferase</keyword>